<dbReference type="EMBL" id="QGTA01000264">
    <property type="protein sequence ID" value="RQW87579.1"/>
    <property type="molecule type" value="Genomic_DNA"/>
</dbReference>
<protein>
    <submittedName>
        <fullName evidence="2">MarR family transcriptional regulator</fullName>
    </submittedName>
</protein>
<dbReference type="InterPro" id="IPR000835">
    <property type="entry name" value="HTH_MarR-typ"/>
</dbReference>
<dbReference type="PANTHER" id="PTHR33164:SF57">
    <property type="entry name" value="MARR-FAMILY TRANSCRIPTIONAL REGULATOR"/>
    <property type="match status" value="1"/>
</dbReference>
<dbReference type="PANTHER" id="PTHR33164">
    <property type="entry name" value="TRANSCRIPTIONAL REGULATOR, MARR FAMILY"/>
    <property type="match status" value="1"/>
</dbReference>
<sequence>MYRTHMSSRPAEDPDLVAVDEALLRLRRFFRTPAALEHDNRSVDLSTLLVVTAIAAEPAGEASVGQIATALEVAPSTASRLVGRAETCGVVVRLAGRVDARQSLVRLTPDGVALHERARTFRHARLRAATAGFTTEEKHQFARLLTRFAAGAGS</sequence>
<evidence type="ECO:0000313" key="3">
    <source>
        <dbReference type="Proteomes" id="UP000274694"/>
    </source>
</evidence>
<organism evidence="2 3">
    <name type="scientific">Micromonospora chalcea</name>
    <dbReference type="NCBI Taxonomy" id="1874"/>
    <lineage>
        <taxon>Bacteria</taxon>
        <taxon>Bacillati</taxon>
        <taxon>Actinomycetota</taxon>
        <taxon>Actinomycetes</taxon>
        <taxon>Micromonosporales</taxon>
        <taxon>Micromonosporaceae</taxon>
        <taxon>Micromonospora</taxon>
    </lineage>
</organism>
<dbReference type="Gene3D" id="1.10.10.10">
    <property type="entry name" value="Winged helix-like DNA-binding domain superfamily/Winged helix DNA-binding domain"/>
    <property type="match status" value="1"/>
</dbReference>
<dbReference type="Proteomes" id="UP000274694">
    <property type="component" value="Unassembled WGS sequence"/>
</dbReference>
<reference evidence="2 3" key="1">
    <citation type="submission" date="2018-05" db="EMBL/GenBank/DDBJ databases">
        <title>Micromonospora from Atacama Desert.</title>
        <authorList>
            <person name="Carro L."/>
            <person name="Goodfellow M."/>
            <person name="Klenk H.-P."/>
        </authorList>
    </citation>
    <scope>NUCLEOTIDE SEQUENCE [LARGE SCALE GENOMIC DNA]</scope>
    <source>
        <strain evidence="2 3">LB41</strain>
    </source>
</reference>
<gene>
    <name evidence="2" type="ORF">DLJ60_26365</name>
</gene>
<evidence type="ECO:0000313" key="2">
    <source>
        <dbReference type="EMBL" id="RQW87579.1"/>
    </source>
</evidence>
<dbReference type="SMART" id="SM00347">
    <property type="entry name" value="HTH_MARR"/>
    <property type="match status" value="1"/>
</dbReference>
<dbReference type="SUPFAM" id="SSF46785">
    <property type="entry name" value="Winged helix' DNA-binding domain"/>
    <property type="match status" value="1"/>
</dbReference>
<dbReference type="InterPro" id="IPR036388">
    <property type="entry name" value="WH-like_DNA-bd_sf"/>
</dbReference>
<dbReference type="Pfam" id="PF12802">
    <property type="entry name" value="MarR_2"/>
    <property type="match status" value="1"/>
</dbReference>
<dbReference type="PROSITE" id="PS50995">
    <property type="entry name" value="HTH_MARR_2"/>
    <property type="match status" value="1"/>
</dbReference>
<keyword evidence="3" id="KW-1185">Reference proteome</keyword>
<feature type="domain" description="HTH marR-type" evidence="1">
    <location>
        <begin position="12"/>
        <end position="150"/>
    </location>
</feature>
<dbReference type="InterPro" id="IPR036390">
    <property type="entry name" value="WH_DNA-bd_sf"/>
</dbReference>
<dbReference type="InterPro" id="IPR039422">
    <property type="entry name" value="MarR/SlyA-like"/>
</dbReference>
<dbReference type="PRINTS" id="PR00598">
    <property type="entry name" value="HTHMARR"/>
</dbReference>
<name>A0ABX9XWY7_MICCH</name>
<accession>A0ABX9XWY7</accession>
<proteinExistence type="predicted"/>
<comment type="caution">
    <text evidence="2">The sequence shown here is derived from an EMBL/GenBank/DDBJ whole genome shotgun (WGS) entry which is preliminary data.</text>
</comment>
<evidence type="ECO:0000259" key="1">
    <source>
        <dbReference type="PROSITE" id="PS50995"/>
    </source>
</evidence>